<dbReference type="RefSeq" id="WP_007157420.1">
    <property type="nucleotide sequence ID" value="NZ_CAUQUA010000017.1"/>
</dbReference>
<dbReference type="AlphaFoldDB" id="A0A7W9W3B4"/>
<evidence type="ECO:0000313" key="1">
    <source>
        <dbReference type="EMBL" id="MBB6042167.1"/>
    </source>
</evidence>
<reference evidence="1 2" key="1">
    <citation type="submission" date="2020-08" db="EMBL/GenBank/DDBJ databases">
        <title>Genomic Encyclopedia of Type Strains, Phase IV (KMG-IV): sequencing the most valuable type-strain genomes for metagenomic binning, comparative biology and taxonomic classification.</title>
        <authorList>
            <person name="Goeker M."/>
        </authorList>
    </citation>
    <scope>NUCLEOTIDE SEQUENCE [LARGE SCALE GENOMIC DNA]</scope>
    <source>
        <strain evidence="1 2">DSM 17245</strain>
    </source>
</reference>
<organism evidence="1 2">
    <name type="scientific">Oribacterium sinus</name>
    <dbReference type="NCBI Taxonomy" id="237576"/>
    <lineage>
        <taxon>Bacteria</taxon>
        <taxon>Bacillati</taxon>
        <taxon>Bacillota</taxon>
        <taxon>Clostridia</taxon>
        <taxon>Lachnospirales</taxon>
        <taxon>Lachnospiraceae</taxon>
        <taxon>Oribacterium</taxon>
    </lineage>
</organism>
<sequence>MKQKILKSRLNSLILLCMGIAMIYVGVHRGEALVVMNKAIKVCMECIGIG</sequence>
<comment type="caution">
    <text evidence="1">The sequence shown here is derived from an EMBL/GenBank/DDBJ whole genome shotgun (WGS) entry which is preliminary data.</text>
</comment>
<dbReference type="Proteomes" id="UP000522163">
    <property type="component" value="Unassembled WGS sequence"/>
</dbReference>
<gene>
    <name evidence="1" type="ORF">HNQ46_002163</name>
</gene>
<name>A0A7W9W3B4_9FIRM</name>
<dbReference type="NCBIfam" id="NF040920">
    <property type="entry name" value="CD1871A_fam"/>
    <property type="match status" value="1"/>
</dbReference>
<dbReference type="InterPro" id="IPR047708">
    <property type="entry name" value="CD1871A-like"/>
</dbReference>
<accession>A0A7W9W3B4</accession>
<proteinExistence type="predicted"/>
<evidence type="ECO:0000313" key="2">
    <source>
        <dbReference type="Proteomes" id="UP000522163"/>
    </source>
</evidence>
<protein>
    <recommendedName>
        <fullName evidence="3">Thioredoxin</fullName>
    </recommendedName>
</protein>
<dbReference type="EMBL" id="JACHHH010000012">
    <property type="protein sequence ID" value="MBB6042167.1"/>
    <property type="molecule type" value="Genomic_DNA"/>
</dbReference>
<evidence type="ECO:0008006" key="3">
    <source>
        <dbReference type="Google" id="ProtNLM"/>
    </source>
</evidence>
<dbReference type="GeneID" id="85015677"/>